<comment type="caution">
    <text evidence="3">The sequence shown here is derived from an EMBL/GenBank/DDBJ whole genome shotgun (WGS) entry which is preliminary data.</text>
</comment>
<feature type="domain" description="Nucleotidyl transferase" evidence="1">
    <location>
        <begin position="4"/>
        <end position="289"/>
    </location>
</feature>
<sequence>MNVKAVILAGGQGTRFWPYSSSERPKQFLAVLEEKTMLQATYQRLLQLLPPEDIYVVTLQPYVPLVSRQLPQLPGHQIIIEPAARDTAAAIGLAAIRLLDEGQDPVLITLPADQYIGDNAAYTAALKQAAGFAAEGQRVVTLGIQPDRPDTGLGYIKAGPVPPDMAPGGFIPAAGFTEKPPLPVAKQIYADGRHYWNSGTYIWKAATILKLMAEHMPRLYQTLQHIRNLPLPGQTPASLSISKMYEQLEKQSIDYGVIEKCSSIFMLPVHFKWDDLGSWGALERISPGDTSGNVIYGKHGGSETDNCTIFNDTDTLIATVGLKDLIIVNTDTAILICHKSRLQDIRHHLESVRNSAKEESL</sequence>
<accession>A0A2W1LBS1</accession>
<dbReference type="GO" id="GO:0009298">
    <property type="term" value="P:GDP-mannose biosynthetic process"/>
    <property type="evidence" value="ECO:0007669"/>
    <property type="project" value="TreeGrafter"/>
</dbReference>
<dbReference type="RefSeq" id="WP_111147200.1">
    <property type="nucleotide sequence ID" value="NZ_QKRB01000044.1"/>
</dbReference>
<evidence type="ECO:0000259" key="2">
    <source>
        <dbReference type="Pfam" id="PF22640"/>
    </source>
</evidence>
<dbReference type="GO" id="GO:0004475">
    <property type="term" value="F:mannose-1-phosphate guanylyltransferase (GTP) activity"/>
    <property type="evidence" value="ECO:0007669"/>
    <property type="project" value="InterPro"/>
</dbReference>
<dbReference type="SUPFAM" id="SSF53448">
    <property type="entry name" value="Nucleotide-diphospho-sugar transferases"/>
    <property type="match status" value="1"/>
</dbReference>
<dbReference type="Gene3D" id="3.90.550.10">
    <property type="entry name" value="Spore Coat Polysaccharide Biosynthesis Protein SpsA, Chain A"/>
    <property type="match status" value="1"/>
</dbReference>
<evidence type="ECO:0000313" key="4">
    <source>
        <dbReference type="Proteomes" id="UP000249522"/>
    </source>
</evidence>
<dbReference type="InterPro" id="IPR049577">
    <property type="entry name" value="GMPP_N"/>
</dbReference>
<dbReference type="CDD" id="cd02509">
    <property type="entry name" value="GDP-M1P_Guanylyltransferase"/>
    <property type="match status" value="1"/>
</dbReference>
<dbReference type="PANTHER" id="PTHR46390">
    <property type="entry name" value="MANNOSE-1-PHOSPHATE GUANYLYLTRANSFERASE"/>
    <property type="match status" value="1"/>
</dbReference>
<dbReference type="AlphaFoldDB" id="A0A2W1LBS1"/>
<protein>
    <submittedName>
        <fullName evidence="3">Mannose-1-phosphate guanyltransferase</fullName>
    </submittedName>
</protein>
<reference evidence="3 4" key="1">
    <citation type="submission" date="2018-06" db="EMBL/GenBank/DDBJ databases">
        <title>Paenibacillus imtechensis sp. nov.</title>
        <authorList>
            <person name="Pinnaka A.K."/>
            <person name="Singh H."/>
            <person name="Kaur M."/>
        </authorList>
    </citation>
    <scope>NUCLEOTIDE SEQUENCE [LARGE SCALE GENOMIC DNA]</scope>
    <source>
        <strain evidence="3 4">SMB1</strain>
    </source>
</reference>
<dbReference type="Proteomes" id="UP000249522">
    <property type="component" value="Unassembled WGS sequence"/>
</dbReference>
<proteinExistence type="predicted"/>
<dbReference type="PANTHER" id="PTHR46390:SF1">
    <property type="entry name" value="MANNOSE-1-PHOSPHATE GUANYLYLTRANSFERASE"/>
    <property type="match status" value="1"/>
</dbReference>
<keyword evidence="3" id="KW-0808">Transferase</keyword>
<evidence type="ECO:0000259" key="1">
    <source>
        <dbReference type="Pfam" id="PF00483"/>
    </source>
</evidence>
<dbReference type="Pfam" id="PF00483">
    <property type="entry name" value="NTP_transferase"/>
    <property type="match status" value="1"/>
</dbReference>
<dbReference type="InterPro" id="IPR051161">
    <property type="entry name" value="Mannose-6P_isomerase_type2"/>
</dbReference>
<evidence type="ECO:0000313" key="3">
    <source>
        <dbReference type="EMBL" id="PZD95570.1"/>
    </source>
</evidence>
<organism evidence="3 4">
    <name type="scientific">Paenibacillus sambharensis</name>
    <dbReference type="NCBI Taxonomy" id="1803190"/>
    <lineage>
        <taxon>Bacteria</taxon>
        <taxon>Bacillati</taxon>
        <taxon>Bacillota</taxon>
        <taxon>Bacilli</taxon>
        <taxon>Bacillales</taxon>
        <taxon>Paenibacillaceae</taxon>
        <taxon>Paenibacillus</taxon>
    </lineage>
</organism>
<dbReference type="EMBL" id="QKRB01000044">
    <property type="protein sequence ID" value="PZD95570.1"/>
    <property type="molecule type" value="Genomic_DNA"/>
</dbReference>
<dbReference type="InterPro" id="IPR054566">
    <property type="entry name" value="ManC/GMP-like_b-helix"/>
</dbReference>
<feature type="domain" description="MannoseP isomerase/GMP-like beta-helix" evidence="2">
    <location>
        <begin position="303"/>
        <end position="347"/>
    </location>
</feature>
<dbReference type="OrthoDB" id="9806359at2"/>
<gene>
    <name evidence="3" type="ORF">DNH61_13665</name>
</gene>
<dbReference type="InterPro" id="IPR005835">
    <property type="entry name" value="NTP_transferase_dom"/>
</dbReference>
<name>A0A2W1LBS1_9BACL</name>
<dbReference type="Pfam" id="PF22640">
    <property type="entry name" value="ManC_GMP_beta-helix"/>
    <property type="match status" value="1"/>
</dbReference>
<keyword evidence="4" id="KW-1185">Reference proteome</keyword>
<dbReference type="SUPFAM" id="SSF159283">
    <property type="entry name" value="Guanosine diphospho-D-mannose pyrophosphorylase/mannose-6-phosphate isomerase linker domain"/>
    <property type="match status" value="1"/>
</dbReference>
<dbReference type="InterPro" id="IPR029044">
    <property type="entry name" value="Nucleotide-diphossugar_trans"/>
</dbReference>